<protein>
    <submittedName>
        <fullName evidence="1">Uncharacterized protein</fullName>
    </submittedName>
</protein>
<proteinExistence type="predicted"/>
<accession>A0A0F7L3Q0</accession>
<reference evidence="1" key="2">
    <citation type="submission" date="2015-03" db="EMBL/GenBank/DDBJ databases">
        <authorList>
            <person name="Chow C.-E.T."/>
            <person name="Winget D.M."/>
            <person name="White R.A.III."/>
            <person name="Hallam S.J."/>
            <person name="Suttle C.A."/>
        </authorList>
    </citation>
    <scope>NUCLEOTIDE SEQUENCE</scope>
    <source>
        <strain evidence="1">Anoxic3_9</strain>
    </source>
</reference>
<sequence length="97" mass="10690">MNEPAIGVVVGCTAARETQIYSQNAQLEQMIECLESSVSELINRLSPVLRDSEPVTAGGNAKEDEMIVPLAIQIRACTRRTGAVYENVMDILRRIEL</sequence>
<name>A0A0F7L3Q0_9VIRU</name>
<evidence type="ECO:0000313" key="1">
    <source>
        <dbReference type="EMBL" id="AKH46555.1"/>
    </source>
</evidence>
<organism evidence="1">
    <name type="scientific">uncultured marine virus</name>
    <dbReference type="NCBI Taxonomy" id="186617"/>
    <lineage>
        <taxon>Viruses</taxon>
        <taxon>environmental samples</taxon>
    </lineage>
</organism>
<dbReference type="EMBL" id="KR029584">
    <property type="protein sequence ID" value="AKH46555.1"/>
    <property type="molecule type" value="Genomic_DNA"/>
</dbReference>
<reference evidence="1" key="1">
    <citation type="journal article" date="2015" name="Front. Microbiol.">
        <title>Combining genomic sequencing methods to explore viral diversity and reveal potential virus-host interactions.</title>
        <authorList>
            <person name="Chow C.E."/>
            <person name="Winget D.M."/>
            <person name="White R.A.III."/>
            <person name="Hallam S.J."/>
            <person name="Suttle C.A."/>
        </authorList>
    </citation>
    <scope>NUCLEOTIDE SEQUENCE</scope>
    <source>
        <strain evidence="1">Anoxic3_9</strain>
    </source>
</reference>